<evidence type="ECO:0000313" key="3">
    <source>
        <dbReference type="Proteomes" id="UP001296943"/>
    </source>
</evidence>
<dbReference type="InterPro" id="IPR000086">
    <property type="entry name" value="NUDIX_hydrolase_dom"/>
</dbReference>
<dbReference type="EMBL" id="JAFBDR010000027">
    <property type="protein sequence ID" value="MBM7573166.1"/>
    <property type="molecule type" value="Genomic_DNA"/>
</dbReference>
<dbReference type="CDD" id="cd04692">
    <property type="entry name" value="NUDIX_Hydrolase"/>
    <property type="match status" value="1"/>
</dbReference>
<dbReference type="PANTHER" id="PTHR10885:SF0">
    <property type="entry name" value="ISOPENTENYL-DIPHOSPHATE DELTA-ISOMERASE"/>
    <property type="match status" value="1"/>
</dbReference>
<reference evidence="2 3" key="1">
    <citation type="submission" date="2021-01" db="EMBL/GenBank/DDBJ databases">
        <title>Genomic Encyclopedia of Type Strains, Phase IV (KMG-IV): sequencing the most valuable type-strain genomes for metagenomic binning, comparative biology and taxonomic classification.</title>
        <authorList>
            <person name="Goeker M."/>
        </authorList>
    </citation>
    <scope>NUCLEOTIDE SEQUENCE [LARGE SCALE GENOMIC DNA]</scope>
    <source>
        <strain evidence="2 3">DSM 23711</strain>
    </source>
</reference>
<dbReference type="RefSeq" id="WP_204501831.1">
    <property type="nucleotide sequence ID" value="NZ_JAFBDR010000027.1"/>
</dbReference>
<keyword evidence="3" id="KW-1185">Reference proteome</keyword>
<dbReference type="PANTHER" id="PTHR10885">
    <property type="entry name" value="ISOPENTENYL-DIPHOSPHATE DELTA-ISOMERASE"/>
    <property type="match status" value="1"/>
</dbReference>
<evidence type="ECO:0000313" key="2">
    <source>
        <dbReference type="EMBL" id="MBM7573166.1"/>
    </source>
</evidence>
<comment type="caution">
    <text evidence="2">The sequence shown here is derived from an EMBL/GenBank/DDBJ whole genome shotgun (WGS) entry which is preliminary data.</text>
</comment>
<organism evidence="2 3">
    <name type="scientific">Aquibacillus albus</name>
    <dbReference type="NCBI Taxonomy" id="1168171"/>
    <lineage>
        <taxon>Bacteria</taxon>
        <taxon>Bacillati</taxon>
        <taxon>Bacillota</taxon>
        <taxon>Bacilli</taxon>
        <taxon>Bacillales</taxon>
        <taxon>Bacillaceae</taxon>
        <taxon>Aquibacillus</taxon>
    </lineage>
</organism>
<dbReference type="Gene3D" id="3.90.79.10">
    <property type="entry name" value="Nucleoside Triphosphate Pyrophosphohydrolase"/>
    <property type="match status" value="1"/>
</dbReference>
<dbReference type="SUPFAM" id="SSF55811">
    <property type="entry name" value="Nudix"/>
    <property type="match status" value="1"/>
</dbReference>
<sequence>MEYVDIFDQHRNRIGKATREEVHKEGFWHQTFQCWVVMIEQGKIYLLFQHRHPQKDLFPNLLDISAAGHLLSGETPEDGVREVEEELGLKVEYSDLISVGIFSEQLVGEAYKDFEHCHVFLYEFEGSIHSFDLQEEEVTGLVKIPFWEWKELIEGRKQQMRVTGFQIKDNQKIVKDFTVKKQDFVPHQAEYYQMICDAVEAEFAK</sequence>
<feature type="domain" description="Nudix hydrolase" evidence="1">
    <location>
        <begin position="27"/>
        <end position="166"/>
    </location>
</feature>
<dbReference type="GO" id="GO:0016853">
    <property type="term" value="F:isomerase activity"/>
    <property type="evidence" value="ECO:0007669"/>
    <property type="project" value="UniProtKB-KW"/>
</dbReference>
<protein>
    <submittedName>
        <fullName evidence="2">Isopentenyldiphosphate isomerase</fullName>
    </submittedName>
</protein>
<dbReference type="PROSITE" id="PS51462">
    <property type="entry name" value="NUDIX"/>
    <property type="match status" value="1"/>
</dbReference>
<evidence type="ECO:0000259" key="1">
    <source>
        <dbReference type="PROSITE" id="PS51462"/>
    </source>
</evidence>
<keyword evidence="2" id="KW-0413">Isomerase</keyword>
<gene>
    <name evidence="2" type="ORF">JOC48_003715</name>
</gene>
<dbReference type="Proteomes" id="UP001296943">
    <property type="component" value="Unassembled WGS sequence"/>
</dbReference>
<accession>A0ABS2N4X8</accession>
<name>A0ABS2N4X8_9BACI</name>
<dbReference type="InterPro" id="IPR015797">
    <property type="entry name" value="NUDIX_hydrolase-like_dom_sf"/>
</dbReference>
<proteinExistence type="predicted"/>
<dbReference type="Pfam" id="PF00293">
    <property type="entry name" value="NUDIX"/>
    <property type="match status" value="1"/>
</dbReference>